<dbReference type="Proteomes" id="UP000050525">
    <property type="component" value="Unassembled WGS sequence"/>
</dbReference>
<sequence length="99" mass="10952">MDRCLALTARLHCRTTAVSQQDPWSQSNQYLVVAESTVTRRGTALQKQQQGTQGREPVSGRRSELKHCGMWLTEWIWLSQPSSGGSFGLRGHLAGAGRV</sequence>
<evidence type="ECO:0000313" key="3">
    <source>
        <dbReference type="Proteomes" id="UP000050525"/>
    </source>
</evidence>
<reference evidence="2 3" key="1">
    <citation type="journal article" date="2012" name="Genome Biol.">
        <title>Sequencing three crocodilian genomes to illuminate the evolution of archosaurs and amniotes.</title>
        <authorList>
            <person name="St John J.A."/>
            <person name="Braun E.L."/>
            <person name="Isberg S.R."/>
            <person name="Miles L.G."/>
            <person name="Chong A.Y."/>
            <person name="Gongora J."/>
            <person name="Dalzell P."/>
            <person name="Moran C."/>
            <person name="Bed'hom B."/>
            <person name="Abzhanov A."/>
            <person name="Burgess S.C."/>
            <person name="Cooksey A.M."/>
            <person name="Castoe T.A."/>
            <person name="Crawford N.G."/>
            <person name="Densmore L.D."/>
            <person name="Drew J.C."/>
            <person name="Edwards S.V."/>
            <person name="Faircloth B.C."/>
            <person name="Fujita M.K."/>
            <person name="Greenwold M.J."/>
            <person name="Hoffmann F.G."/>
            <person name="Howard J.M."/>
            <person name="Iguchi T."/>
            <person name="Janes D.E."/>
            <person name="Khan S.Y."/>
            <person name="Kohno S."/>
            <person name="de Koning A.J."/>
            <person name="Lance S.L."/>
            <person name="McCarthy F.M."/>
            <person name="McCormack J.E."/>
            <person name="Merchant M.E."/>
            <person name="Peterson D.G."/>
            <person name="Pollock D.D."/>
            <person name="Pourmand N."/>
            <person name="Raney B.J."/>
            <person name="Roessler K.A."/>
            <person name="Sanford J.R."/>
            <person name="Sawyer R.H."/>
            <person name="Schmidt C.J."/>
            <person name="Triplett E.W."/>
            <person name="Tuberville T.D."/>
            <person name="Venegas-Anaya M."/>
            <person name="Howard J.T."/>
            <person name="Jarvis E.D."/>
            <person name="Guillette L.J.Jr."/>
            <person name="Glenn T.C."/>
            <person name="Green R.E."/>
            <person name="Ray D.A."/>
        </authorList>
    </citation>
    <scope>NUCLEOTIDE SEQUENCE [LARGE SCALE GENOMIC DNA]</scope>
    <source>
        <strain evidence="2">KSC_2009_1</strain>
    </source>
</reference>
<dbReference type="EMBL" id="AKHW03002184">
    <property type="protein sequence ID" value="KYO39823.1"/>
    <property type="molecule type" value="Genomic_DNA"/>
</dbReference>
<accession>A0A151NSU1</accession>
<dbReference type="AlphaFoldDB" id="A0A151NSU1"/>
<comment type="caution">
    <text evidence="2">The sequence shown here is derived from an EMBL/GenBank/DDBJ whole genome shotgun (WGS) entry which is preliminary data.</text>
</comment>
<name>A0A151NSU1_ALLMI</name>
<evidence type="ECO:0000313" key="2">
    <source>
        <dbReference type="EMBL" id="KYO39823.1"/>
    </source>
</evidence>
<protein>
    <submittedName>
        <fullName evidence="2">Uncharacterized protein</fullName>
    </submittedName>
</protein>
<feature type="region of interest" description="Disordered" evidence="1">
    <location>
        <begin position="42"/>
        <end position="62"/>
    </location>
</feature>
<proteinExistence type="predicted"/>
<keyword evidence="3" id="KW-1185">Reference proteome</keyword>
<organism evidence="2 3">
    <name type="scientific">Alligator mississippiensis</name>
    <name type="common">American alligator</name>
    <dbReference type="NCBI Taxonomy" id="8496"/>
    <lineage>
        <taxon>Eukaryota</taxon>
        <taxon>Metazoa</taxon>
        <taxon>Chordata</taxon>
        <taxon>Craniata</taxon>
        <taxon>Vertebrata</taxon>
        <taxon>Euteleostomi</taxon>
        <taxon>Archelosauria</taxon>
        <taxon>Archosauria</taxon>
        <taxon>Crocodylia</taxon>
        <taxon>Alligatoridae</taxon>
        <taxon>Alligatorinae</taxon>
        <taxon>Alligator</taxon>
    </lineage>
</organism>
<gene>
    <name evidence="2" type="ORF">Y1Q_0006701</name>
</gene>
<evidence type="ECO:0000256" key="1">
    <source>
        <dbReference type="SAM" id="MobiDB-lite"/>
    </source>
</evidence>
<feature type="compositionally biased region" description="Polar residues" evidence="1">
    <location>
        <begin position="42"/>
        <end position="53"/>
    </location>
</feature>